<dbReference type="SUPFAM" id="SSF82549">
    <property type="entry name" value="DAK1/DegV-like"/>
    <property type="match status" value="1"/>
</dbReference>
<dbReference type="InterPro" id="IPR003797">
    <property type="entry name" value="DegV"/>
</dbReference>
<dbReference type="Pfam" id="PF02645">
    <property type="entry name" value="DegV"/>
    <property type="match status" value="1"/>
</dbReference>
<accession>A0A9D1MKJ8</accession>
<dbReference type="PANTHER" id="PTHR33434:SF2">
    <property type="entry name" value="FATTY ACID-BINDING PROTEIN TM_1468"/>
    <property type="match status" value="1"/>
</dbReference>
<dbReference type="PANTHER" id="PTHR33434">
    <property type="entry name" value="DEGV DOMAIN-CONTAINING PROTEIN DR_1986-RELATED"/>
    <property type="match status" value="1"/>
</dbReference>
<dbReference type="InterPro" id="IPR050270">
    <property type="entry name" value="DegV_domain_contain"/>
</dbReference>
<reference evidence="2" key="1">
    <citation type="submission" date="2020-10" db="EMBL/GenBank/DDBJ databases">
        <authorList>
            <person name="Gilroy R."/>
        </authorList>
    </citation>
    <scope>NUCLEOTIDE SEQUENCE</scope>
    <source>
        <strain evidence="2">CHK195-12923</strain>
    </source>
</reference>
<sequence length="286" mass="32082">MYQLFCDSNCELWYTTVAELGLNVIRMPYTIGGKEYFYDMGEHTDFKGFLDQMRAGEVPKTSALNEFSYTEYFEPVLARGEDIYYVTFSHKMSATFNAMDAAIAKLKEKYPERKIMTKDAKTISLGSGFVTYYAALKKRDGATLEELDAYLDELIPHTATYFAVDDLTYLHRGGRISGATKVVGGLLNIKPVLYFDNEGKIVSVAKARGFRNAISKLLGYVEEKGSELDKYKMFVLQADCEELANNFADTLRERFNADVVVQPVGPVIAAHCGPGTIGLIFHCSER</sequence>
<proteinExistence type="predicted"/>
<dbReference type="EMBL" id="DVNE01000036">
    <property type="protein sequence ID" value="HIU61739.1"/>
    <property type="molecule type" value="Genomic_DNA"/>
</dbReference>
<reference evidence="2" key="2">
    <citation type="journal article" date="2021" name="PeerJ">
        <title>Extensive microbial diversity within the chicken gut microbiome revealed by metagenomics and culture.</title>
        <authorList>
            <person name="Gilroy R."/>
            <person name="Ravi A."/>
            <person name="Getino M."/>
            <person name="Pursley I."/>
            <person name="Horton D.L."/>
            <person name="Alikhan N.F."/>
            <person name="Baker D."/>
            <person name="Gharbi K."/>
            <person name="Hall N."/>
            <person name="Watson M."/>
            <person name="Adriaenssens E.M."/>
            <person name="Foster-Nyarko E."/>
            <person name="Jarju S."/>
            <person name="Secka A."/>
            <person name="Antonio M."/>
            <person name="Oren A."/>
            <person name="Chaudhuri R.R."/>
            <person name="La Ragione R."/>
            <person name="Hildebrand F."/>
            <person name="Pallen M.J."/>
        </authorList>
    </citation>
    <scope>NUCLEOTIDE SEQUENCE</scope>
    <source>
        <strain evidence="2">CHK195-12923</strain>
    </source>
</reference>
<evidence type="ECO:0000256" key="1">
    <source>
        <dbReference type="ARBA" id="ARBA00023121"/>
    </source>
</evidence>
<dbReference type="Gene3D" id="2.20.28.50">
    <property type="entry name" value="degv family protein"/>
    <property type="match status" value="1"/>
</dbReference>
<dbReference type="Proteomes" id="UP000824110">
    <property type="component" value="Unassembled WGS sequence"/>
</dbReference>
<dbReference type="Gene3D" id="3.30.1180.10">
    <property type="match status" value="1"/>
</dbReference>
<comment type="caution">
    <text evidence="2">The sequence shown here is derived from an EMBL/GenBank/DDBJ whole genome shotgun (WGS) entry which is preliminary data.</text>
</comment>
<evidence type="ECO:0000313" key="2">
    <source>
        <dbReference type="EMBL" id="HIU61739.1"/>
    </source>
</evidence>
<name>A0A9D1MKJ8_9FIRM</name>
<dbReference type="NCBIfam" id="TIGR00762">
    <property type="entry name" value="DegV"/>
    <property type="match status" value="1"/>
</dbReference>
<dbReference type="InterPro" id="IPR043168">
    <property type="entry name" value="DegV_C"/>
</dbReference>
<organism evidence="2 3">
    <name type="scientific">Candidatus Coproplasma excrementigallinarum</name>
    <dbReference type="NCBI Taxonomy" id="2840747"/>
    <lineage>
        <taxon>Bacteria</taxon>
        <taxon>Bacillati</taxon>
        <taxon>Bacillota</taxon>
        <taxon>Clostridia</taxon>
        <taxon>Eubacteriales</taxon>
        <taxon>Candidatus Coproplasma</taxon>
    </lineage>
</organism>
<gene>
    <name evidence="2" type="ORF">IAB69_03730</name>
</gene>
<dbReference type="Gene3D" id="3.40.50.10440">
    <property type="entry name" value="Dihydroxyacetone kinase, domain 1"/>
    <property type="match status" value="1"/>
</dbReference>
<dbReference type="GO" id="GO:0008289">
    <property type="term" value="F:lipid binding"/>
    <property type="evidence" value="ECO:0007669"/>
    <property type="project" value="UniProtKB-KW"/>
</dbReference>
<dbReference type="PROSITE" id="PS51482">
    <property type="entry name" value="DEGV"/>
    <property type="match status" value="1"/>
</dbReference>
<keyword evidence="1" id="KW-0446">Lipid-binding</keyword>
<dbReference type="AlphaFoldDB" id="A0A9D1MKJ8"/>
<protein>
    <submittedName>
        <fullName evidence="2">DegV family protein</fullName>
    </submittedName>
</protein>
<evidence type="ECO:0000313" key="3">
    <source>
        <dbReference type="Proteomes" id="UP000824110"/>
    </source>
</evidence>